<organism evidence="1 2">
    <name type="scientific">Acinetobacter nematophilus</name>
    <dbReference type="NCBI Taxonomy" id="2994642"/>
    <lineage>
        <taxon>Bacteria</taxon>
        <taxon>Pseudomonadati</taxon>
        <taxon>Pseudomonadota</taxon>
        <taxon>Gammaproteobacteria</taxon>
        <taxon>Moraxellales</taxon>
        <taxon>Moraxellaceae</taxon>
        <taxon>Acinetobacter</taxon>
    </lineage>
</organism>
<gene>
    <name evidence="1" type="ORF">OSH00_05400</name>
</gene>
<dbReference type="Proteomes" id="UP001146019">
    <property type="component" value="Unassembled WGS sequence"/>
</dbReference>
<dbReference type="EMBL" id="JAPKMY010000002">
    <property type="protein sequence ID" value="MCX5467176.1"/>
    <property type="molecule type" value="Genomic_DNA"/>
</dbReference>
<name>A0A9X3DSG4_9GAMM</name>
<dbReference type="RefSeq" id="WP_266129574.1">
    <property type="nucleotide sequence ID" value="NZ_JAPKMY010000002.1"/>
</dbReference>
<sequence length="71" mass="8154">MKLNVEQEKALEDHVFKRISVGSLKKTLGLNIENNQNFGFELLKLAEANKEEFALMLGMGYVFMDNNVDYL</sequence>
<evidence type="ECO:0000313" key="1">
    <source>
        <dbReference type="EMBL" id="MCX5467176.1"/>
    </source>
</evidence>
<proteinExistence type="predicted"/>
<dbReference type="AlphaFoldDB" id="A0A9X3DSG4"/>
<protein>
    <submittedName>
        <fullName evidence="1">Uncharacterized protein</fullName>
    </submittedName>
</protein>
<accession>A0A9X3DSG4</accession>
<reference evidence="1" key="1">
    <citation type="submission" date="2022-11" db="EMBL/GenBank/DDBJ databases">
        <title>Biodiversity and phylogenetic relationships of bacteria.</title>
        <authorList>
            <person name="Machado R.A.R."/>
            <person name="Bhat A."/>
            <person name="Loulou A."/>
            <person name="Kallel S."/>
        </authorList>
    </citation>
    <scope>NUCLEOTIDE SEQUENCE</scope>
    <source>
        <strain evidence="1">A-IN1</strain>
    </source>
</reference>
<keyword evidence="2" id="KW-1185">Reference proteome</keyword>
<comment type="caution">
    <text evidence="1">The sequence shown here is derived from an EMBL/GenBank/DDBJ whole genome shotgun (WGS) entry which is preliminary data.</text>
</comment>
<evidence type="ECO:0000313" key="2">
    <source>
        <dbReference type="Proteomes" id="UP001146019"/>
    </source>
</evidence>